<dbReference type="GeneID" id="44999185"/>
<dbReference type="KEGG" id="cac:CA_C2694"/>
<evidence type="ECO:0000313" key="1">
    <source>
        <dbReference type="EMBL" id="AAK80641.1"/>
    </source>
</evidence>
<dbReference type="OrthoDB" id="1912542at2"/>
<dbReference type="HOGENOM" id="CLU_193507_2_0_9"/>
<dbReference type="EMBL" id="AE001437">
    <property type="protein sequence ID" value="AAK80641.1"/>
    <property type="molecule type" value="Genomic_DNA"/>
</dbReference>
<evidence type="ECO:0000313" key="2">
    <source>
        <dbReference type="Proteomes" id="UP000000814"/>
    </source>
</evidence>
<dbReference type="eggNOG" id="ENOG50324U1">
    <property type="taxonomic scope" value="Bacteria"/>
</dbReference>
<reference evidence="1 2" key="1">
    <citation type="journal article" date="2001" name="J. Bacteriol.">
        <title>Genome sequence and comparative analysis of the solvent-producing bacterium Clostridium acetobutylicum.</title>
        <authorList>
            <person name="Nolling J."/>
            <person name="Breton G."/>
            <person name="Omelchenko M.V."/>
            <person name="Makarova K.S."/>
            <person name="Zeng Q."/>
            <person name="Gibson R."/>
            <person name="Lee H.M."/>
            <person name="Dubois J."/>
            <person name="Qiu D."/>
            <person name="Hitti J."/>
            <person name="Wolf Y.I."/>
            <person name="Tatusov R.L."/>
            <person name="Sabathe F."/>
            <person name="Doucette-Stamm L."/>
            <person name="Soucaille P."/>
            <person name="Daly M.J."/>
            <person name="Bennett G.N."/>
            <person name="Koonin E.V."/>
            <person name="Smith D.R."/>
        </authorList>
    </citation>
    <scope>NUCLEOTIDE SEQUENCE [LARGE SCALE GENOMIC DNA]</scope>
    <source>
        <strain evidence="2">ATCC 824 / DSM 792 / JCM 1419 / LMG 5710 / VKM B-1787</strain>
    </source>
</reference>
<dbReference type="AlphaFoldDB" id="Q97FN4"/>
<dbReference type="STRING" id="272562.CA_C2694"/>
<accession>Q97FN4</accession>
<sequence length="53" mass="6264">MEREELIQLIKDNTMDANEVAEYLEVSKQRISDMNRQGKLVSIKKGIYFKTRC</sequence>
<gene>
    <name evidence="1" type="ordered locus">CA_C2694</name>
</gene>
<organism evidence="1 2">
    <name type="scientific">Clostridium acetobutylicum (strain ATCC 824 / DSM 792 / JCM 1419 / IAM 19013 / LMG 5710 / NBRC 13948 / NRRL B-527 / VKM B-1787 / 2291 / W)</name>
    <dbReference type="NCBI Taxonomy" id="272562"/>
    <lineage>
        <taxon>Bacteria</taxon>
        <taxon>Bacillati</taxon>
        <taxon>Bacillota</taxon>
        <taxon>Clostridia</taxon>
        <taxon>Eubacteriales</taxon>
        <taxon>Clostridiaceae</taxon>
        <taxon>Clostridium</taxon>
    </lineage>
</organism>
<dbReference type="RefSeq" id="WP_010965982.1">
    <property type="nucleotide sequence ID" value="NC_003030.1"/>
</dbReference>
<name>Q97FN4_CLOAB</name>
<dbReference type="PATRIC" id="fig|272562.8.peg.2886"/>
<proteinExistence type="predicted"/>
<dbReference type="Proteomes" id="UP000000814">
    <property type="component" value="Chromosome"/>
</dbReference>
<protein>
    <recommendedName>
        <fullName evidence="3">Helix-turn-helix domain-containing protein</fullName>
    </recommendedName>
</protein>
<keyword evidence="2" id="KW-1185">Reference proteome</keyword>
<evidence type="ECO:0008006" key="3">
    <source>
        <dbReference type="Google" id="ProtNLM"/>
    </source>
</evidence>
<dbReference type="PIR" id="F97231">
    <property type="entry name" value="F97231"/>
</dbReference>